<dbReference type="AlphaFoldDB" id="A0A6A0A3N3"/>
<sequence length="291" mass="30606">MSCMRAVGIKLGSRLMHSSLVRSQTSTMQLSSIQRLACGRPRPYICAQKKWQCTSETSTTVVTQAEEAKVKATLSSLDALLGDAANPATSTSPAPPPSPSTSSPAKSGVFSWPGTTAAPVKPKVSASQRKTAVSRTGATDRQLRRKCLLHARLMLLLLCVLPCMHALPQASFDSVMAFEGLAPEIVNGRAAMLGFMFAISNELSSGESVYAQLIGGGAARMLVLIALVVAASFAPALRGVPMAEVFNKEPKKQKAWGPFAPDAELINGRAAMVGIATIILLEGTSGTAFFL</sequence>
<dbReference type="Pfam" id="PF00504">
    <property type="entry name" value="Chloroa_b-bind"/>
    <property type="match status" value="1"/>
</dbReference>
<dbReference type="InterPro" id="IPR022796">
    <property type="entry name" value="Chloroa_b-bind"/>
</dbReference>
<evidence type="ECO:0000256" key="2">
    <source>
        <dbReference type="ARBA" id="ARBA00004229"/>
    </source>
</evidence>
<comment type="similarity">
    <text evidence="8">Belongs to the ELIP/psbS family.</text>
</comment>
<evidence type="ECO:0000256" key="4">
    <source>
        <dbReference type="ARBA" id="ARBA00022640"/>
    </source>
</evidence>
<keyword evidence="7 10" id="KW-0472">Membrane</keyword>
<feature type="transmembrane region" description="Helical" evidence="10">
    <location>
        <begin position="149"/>
        <end position="167"/>
    </location>
</feature>
<dbReference type="EMBL" id="BLLF01002554">
    <property type="protein sequence ID" value="GFH24512.1"/>
    <property type="molecule type" value="Genomic_DNA"/>
</dbReference>
<accession>A0A6A0A3N3</accession>
<protein>
    <submittedName>
        <fullName evidence="11">Desiccation stress protein DSP-22, chloroplastic</fullName>
    </submittedName>
</protein>
<evidence type="ECO:0000256" key="6">
    <source>
        <dbReference type="ARBA" id="ARBA00022989"/>
    </source>
</evidence>
<keyword evidence="6 10" id="KW-1133">Transmembrane helix</keyword>
<proteinExistence type="inferred from homology"/>
<comment type="subcellular location">
    <subcellularLocation>
        <location evidence="1">Membrane</location>
        <topology evidence="1">Multi-pass membrane protein</topology>
    </subcellularLocation>
    <subcellularLocation>
        <location evidence="2">Plastid</location>
        <location evidence="2">Chloroplast</location>
    </subcellularLocation>
</comment>
<reference evidence="11 12" key="1">
    <citation type="submission" date="2020-02" db="EMBL/GenBank/DDBJ databases">
        <title>Draft genome sequence of Haematococcus lacustris strain NIES-144.</title>
        <authorList>
            <person name="Morimoto D."/>
            <person name="Nakagawa S."/>
            <person name="Yoshida T."/>
            <person name="Sawayama S."/>
        </authorList>
    </citation>
    <scope>NUCLEOTIDE SEQUENCE [LARGE SCALE GENOMIC DNA]</scope>
    <source>
        <strain evidence="11 12">NIES-144</strain>
    </source>
</reference>
<feature type="transmembrane region" description="Helical" evidence="10">
    <location>
        <begin position="209"/>
        <end position="234"/>
    </location>
</feature>
<gene>
    <name evidence="11" type="ORF">HaLaN_22321</name>
</gene>
<feature type="region of interest" description="Disordered" evidence="9">
    <location>
        <begin position="85"/>
        <end position="137"/>
    </location>
</feature>
<keyword evidence="12" id="KW-1185">Reference proteome</keyword>
<evidence type="ECO:0000256" key="10">
    <source>
        <dbReference type="SAM" id="Phobius"/>
    </source>
</evidence>
<dbReference type="SUPFAM" id="SSF103511">
    <property type="entry name" value="Chlorophyll a-b binding protein"/>
    <property type="match status" value="1"/>
</dbReference>
<keyword evidence="4" id="KW-0934">Plastid</keyword>
<feature type="compositionally biased region" description="Polar residues" evidence="9">
    <location>
        <begin position="125"/>
        <end position="137"/>
    </location>
</feature>
<dbReference type="GO" id="GO:0009507">
    <property type="term" value="C:chloroplast"/>
    <property type="evidence" value="ECO:0007669"/>
    <property type="project" value="UniProtKB-SubCell"/>
</dbReference>
<keyword evidence="3" id="KW-0150">Chloroplast</keyword>
<evidence type="ECO:0000313" key="12">
    <source>
        <dbReference type="Proteomes" id="UP000485058"/>
    </source>
</evidence>
<evidence type="ECO:0000256" key="1">
    <source>
        <dbReference type="ARBA" id="ARBA00004141"/>
    </source>
</evidence>
<name>A0A6A0A3N3_HAELA</name>
<evidence type="ECO:0000256" key="3">
    <source>
        <dbReference type="ARBA" id="ARBA00022528"/>
    </source>
</evidence>
<evidence type="ECO:0000256" key="7">
    <source>
        <dbReference type="ARBA" id="ARBA00023136"/>
    </source>
</evidence>
<dbReference type="GO" id="GO:0016020">
    <property type="term" value="C:membrane"/>
    <property type="evidence" value="ECO:0007669"/>
    <property type="project" value="UniProtKB-SubCell"/>
</dbReference>
<comment type="caution">
    <text evidence="11">The sequence shown here is derived from an EMBL/GenBank/DDBJ whole genome shotgun (WGS) entry which is preliminary data.</text>
</comment>
<evidence type="ECO:0000256" key="5">
    <source>
        <dbReference type="ARBA" id="ARBA00022692"/>
    </source>
</evidence>
<dbReference type="PANTHER" id="PTHR14154">
    <property type="entry name" value="UPF0041 BRAIN PROTEIN 44-RELATED"/>
    <property type="match status" value="1"/>
</dbReference>
<organism evidence="11 12">
    <name type="scientific">Haematococcus lacustris</name>
    <name type="common">Green alga</name>
    <name type="synonym">Haematococcus pluvialis</name>
    <dbReference type="NCBI Taxonomy" id="44745"/>
    <lineage>
        <taxon>Eukaryota</taxon>
        <taxon>Viridiplantae</taxon>
        <taxon>Chlorophyta</taxon>
        <taxon>core chlorophytes</taxon>
        <taxon>Chlorophyceae</taxon>
        <taxon>CS clade</taxon>
        <taxon>Chlamydomonadales</taxon>
        <taxon>Haematococcaceae</taxon>
        <taxon>Haematococcus</taxon>
    </lineage>
</organism>
<evidence type="ECO:0000313" key="11">
    <source>
        <dbReference type="EMBL" id="GFH24512.1"/>
    </source>
</evidence>
<keyword evidence="5 10" id="KW-0812">Transmembrane</keyword>
<evidence type="ECO:0000256" key="9">
    <source>
        <dbReference type="SAM" id="MobiDB-lite"/>
    </source>
</evidence>
<dbReference type="Proteomes" id="UP000485058">
    <property type="component" value="Unassembled WGS sequence"/>
</dbReference>
<evidence type="ECO:0000256" key="8">
    <source>
        <dbReference type="ARBA" id="ARBA00037956"/>
    </source>
</evidence>